<evidence type="ECO:0000256" key="1">
    <source>
        <dbReference type="ARBA" id="ARBA00004323"/>
    </source>
</evidence>
<dbReference type="Gene3D" id="3.40.50.300">
    <property type="entry name" value="P-loop containing nucleotide triphosphate hydrolases"/>
    <property type="match status" value="1"/>
</dbReference>
<gene>
    <name evidence="8" type="ORF">SAMN05443999_104213</name>
</gene>
<organism evidence="8 9">
    <name type="scientific">Roseovarius azorensis</name>
    <dbReference type="NCBI Taxonomy" id="1287727"/>
    <lineage>
        <taxon>Bacteria</taxon>
        <taxon>Pseudomonadati</taxon>
        <taxon>Pseudomonadota</taxon>
        <taxon>Alphaproteobacteria</taxon>
        <taxon>Rhodobacterales</taxon>
        <taxon>Roseobacteraceae</taxon>
        <taxon>Roseovarius</taxon>
    </lineage>
</organism>
<accession>A0A1H7NRU3</accession>
<dbReference type="Proteomes" id="UP000199582">
    <property type="component" value="Unassembled WGS sequence"/>
</dbReference>
<comment type="subcellular location">
    <subcellularLocation>
        <location evidence="1">Golgi apparatus membrane</location>
        <topology evidence="1">Single-pass type II membrane protein</topology>
    </subcellularLocation>
</comment>
<evidence type="ECO:0000256" key="5">
    <source>
        <dbReference type="ARBA" id="ARBA00023034"/>
    </source>
</evidence>
<dbReference type="AlphaFoldDB" id="A0A1H7NRU3"/>
<dbReference type="GO" id="GO:0016020">
    <property type="term" value="C:membrane"/>
    <property type="evidence" value="ECO:0007669"/>
    <property type="project" value="InterPro"/>
</dbReference>
<keyword evidence="3" id="KW-0812">Transmembrane</keyword>
<dbReference type="InterPro" id="IPR005331">
    <property type="entry name" value="Sulfotransferase"/>
</dbReference>
<dbReference type="Pfam" id="PF03567">
    <property type="entry name" value="Sulfotransfer_2"/>
    <property type="match status" value="1"/>
</dbReference>
<keyword evidence="7" id="KW-0325">Glycoprotein</keyword>
<keyword evidence="6" id="KW-0472">Membrane</keyword>
<keyword evidence="2 8" id="KW-0808">Transferase</keyword>
<dbReference type="InterPro" id="IPR018011">
    <property type="entry name" value="Carb_sulfotrans_8-10"/>
</dbReference>
<proteinExistence type="predicted"/>
<dbReference type="InterPro" id="IPR027417">
    <property type="entry name" value="P-loop_NTPase"/>
</dbReference>
<dbReference type="EMBL" id="FOAG01000004">
    <property type="protein sequence ID" value="SEL26081.1"/>
    <property type="molecule type" value="Genomic_DNA"/>
</dbReference>
<evidence type="ECO:0000256" key="7">
    <source>
        <dbReference type="ARBA" id="ARBA00023180"/>
    </source>
</evidence>
<protein>
    <submittedName>
        <fullName evidence="8">Sulfotransferase family protein</fullName>
    </submittedName>
</protein>
<dbReference type="PANTHER" id="PTHR12137">
    <property type="entry name" value="CARBOHYDRATE SULFOTRANSFERASE"/>
    <property type="match status" value="1"/>
</dbReference>
<evidence type="ECO:0000256" key="6">
    <source>
        <dbReference type="ARBA" id="ARBA00023136"/>
    </source>
</evidence>
<dbReference type="GO" id="GO:0016051">
    <property type="term" value="P:carbohydrate biosynthetic process"/>
    <property type="evidence" value="ECO:0007669"/>
    <property type="project" value="InterPro"/>
</dbReference>
<keyword evidence="4" id="KW-1133">Transmembrane helix</keyword>
<dbReference type="STRING" id="1287727.SAMN05443999_104213"/>
<dbReference type="SUPFAM" id="SSF52540">
    <property type="entry name" value="P-loop containing nucleoside triphosphate hydrolases"/>
    <property type="match status" value="1"/>
</dbReference>
<evidence type="ECO:0000256" key="2">
    <source>
        <dbReference type="ARBA" id="ARBA00022679"/>
    </source>
</evidence>
<dbReference type="RefSeq" id="WP_175544727.1">
    <property type="nucleotide sequence ID" value="NZ_FOAG01000004.1"/>
</dbReference>
<evidence type="ECO:0000256" key="3">
    <source>
        <dbReference type="ARBA" id="ARBA00022692"/>
    </source>
</evidence>
<keyword evidence="5" id="KW-0333">Golgi apparatus</keyword>
<dbReference type="GO" id="GO:0008146">
    <property type="term" value="F:sulfotransferase activity"/>
    <property type="evidence" value="ECO:0007669"/>
    <property type="project" value="InterPro"/>
</dbReference>
<name>A0A1H7NRU3_9RHOB</name>
<evidence type="ECO:0000313" key="8">
    <source>
        <dbReference type="EMBL" id="SEL26081.1"/>
    </source>
</evidence>
<sequence length="222" mass="24921">MIINHTHRFVFVHVPKSAGSAVTQALAQHSQYCDLEIGGTALGEALQPFMRQRFGLHKHAPAQQIRAVMGSAVFASYFSFGFVRNPFDRLQSVFHFLRGWETGPEPIRRALGEFAGFADFLDSEIWMSRPGPDNIFLPQTHWLTAPDGQLLVDLAGRVETIEDDLARILSRAVGNGSVSLGRVNPSNAYDRLTDWPARHRDMVVDFYRSDFDLFGYATDPQP</sequence>
<evidence type="ECO:0000256" key="4">
    <source>
        <dbReference type="ARBA" id="ARBA00022989"/>
    </source>
</evidence>
<reference evidence="8 9" key="1">
    <citation type="submission" date="2016-10" db="EMBL/GenBank/DDBJ databases">
        <authorList>
            <person name="de Groot N.N."/>
        </authorList>
    </citation>
    <scope>NUCLEOTIDE SEQUENCE [LARGE SCALE GENOMIC DNA]</scope>
    <source>
        <strain evidence="8 9">DSM 100674</strain>
    </source>
</reference>
<dbReference type="PANTHER" id="PTHR12137:SF54">
    <property type="entry name" value="CARBOHYDRATE SULFOTRANSFERASE"/>
    <property type="match status" value="1"/>
</dbReference>
<keyword evidence="9" id="KW-1185">Reference proteome</keyword>
<evidence type="ECO:0000313" key="9">
    <source>
        <dbReference type="Proteomes" id="UP000199582"/>
    </source>
</evidence>